<name>A0A6J4ML35_9BACT</name>
<accession>A0A6J4ML35</accession>
<evidence type="ECO:0000313" key="2">
    <source>
        <dbReference type="EMBL" id="CAA9360904.1"/>
    </source>
</evidence>
<organism evidence="2">
    <name type="scientific">uncultured Gemmatimonadota bacterium</name>
    <dbReference type="NCBI Taxonomy" id="203437"/>
    <lineage>
        <taxon>Bacteria</taxon>
        <taxon>Pseudomonadati</taxon>
        <taxon>Gemmatimonadota</taxon>
        <taxon>environmental samples</taxon>
    </lineage>
</organism>
<feature type="region of interest" description="Disordered" evidence="1">
    <location>
        <begin position="38"/>
        <end position="70"/>
    </location>
</feature>
<gene>
    <name evidence="2" type="ORF">AVDCRST_MAG89-3739</name>
</gene>
<feature type="compositionally biased region" description="Low complexity" evidence="1">
    <location>
        <begin position="47"/>
        <end position="70"/>
    </location>
</feature>
<dbReference type="AlphaFoldDB" id="A0A6J4ML35"/>
<evidence type="ECO:0000256" key="1">
    <source>
        <dbReference type="SAM" id="MobiDB-lite"/>
    </source>
</evidence>
<sequence>MHGNKQAYKAAYERALAGKSTRSVLDVLTWPFEDNYSRQSREEGARDGAAARLAQTQGAAQASSAPPAQH</sequence>
<protein>
    <submittedName>
        <fullName evidence="2">Uncharacterized protein</fullName>
    </submittedName>
</protein>
<proteinExistence type="predicted"/>
<dbReference type="EMBL" id="CADCTV010000782">
    <property type="protein sequence ID" value="CAA9360904.1"/>
    <property type="molecule type" value="Genomic_DNA"/>
</dbReference>
<reference evidence="2" key="1">
    <citation type="submission" date="2020-02" db="EMBL/GenBank/DDBJ databases">
        <authorList>
            <person name="Meier V. D."/>
        </authorList>
    </citation>
    <scope>NUCLEOTIDE SEQUENCE</scope>
    <source>
        <strain evidence="2">AVDCRST_MAG89</strain>
    </source>
</reference>